<evidence type="ECO:0000313" key="4">
    <source>
        <dbReference type="EMBL" id="SDW50025.1"/>
    </source>
</evidence>
<dbReference type="EMBL" id="BNAB01000001">
    <property type="protein sequence ID" value="GHD98292.1"/>
    <property type="molecule type" value="Genomic_DNA"/>
</dbReference>
<dbReference type="SUPFAM" id="SSF55785">
    <property type="entry name" value="PYP-like sensor domain (PAS domain)"/>
    <property type="match status" value="2"/>
</dbReference>
<sequence length="544" mass="59834">MGLGWEPIDWVHVFVIFGSAIAAAFLAISALALPTGRSRTRPTNSLFSDQTDGTVFLFDGQHLVDASADARALLTATSEEKDSWASLLSYVLPRFPEFEDRITQLEELGRFDLIAEGPRPLMLSTQWRGGLTQIRLIDPSREKRDGASDPISLRALEEELDDLRATMNQAPFLVWRETAEGAVVWANLSYLTHAGIRDEDDPGWPLPRLFPGLDLPDLSKGPAMARRASMTPPDQTATLWFDCHAIGTATGRMVFALPADAAVEAESSLRSFIQTLTKTFAHLTIGLAIFDRQRQLALFNPALIELTLLSPEFLSSRPRLPAFLDAMREKRTIPEPKDYKTWRTQMAALEKAAASGQYEETWTLPSGQTFRVTGRPHPDGAVAFLFEDISAEMSLTRRFRADLELSQAVLDTLEEAVAVFSPAGEMVASNAAYGRLWQTDEDQRPLSSGFQGALALWQARCAPSPIWARLRLFVGSMEARESWSAEARLSDGRALRCRFSPLSGGATMVQFGLPAAADTSLEPTAAPARKSADAAAAPKRKRRA</sequence>
<gene>
    <name evidence="3" type="ORF">GCM10008024_01220</name>
    <name evidence="4" type="ORF">SAMN05444006_10494</name>
</gene>
<evidence type="ECO:0000313" key="3">
    <source>
        <dbReference type="EMBL" id="GHD98292.1"/>
    </source>
</evidence>
<evidence type="ECO:0000313" key="5">
    <source>
        <dbReference type="Proteomes" id="UP000199541"/>
    </source>
</evidence>
<feature type="region of interest" description="Disordered" evidence="1">
    <location>
        <begin position="521"/>
        <end position="544"/>
    </location>
</feature>
<dbReference type="EMBL" id="FNOB01000004">
    <property type="protein sequence ID" value="SDW50025.1"/>
    <property type="molecule type" value="Genomic_DNA"/>
</dbReference>
<reference evidence="4 5" key="2">
    <citation type="submission" date="2016-10" db="EMBL/GenBank/DDBJ databases">
        <authorList>
            <person name="Varghese N."/>
            <person name="Submissions S."/>
        </authorList>
    </citation>
    <scope>NUCLEOTIDE SEQUENCE [LARGE SCALE GENOMIC DNA]</scope>
    <source>
        <strain evidence="4 5">DSM 24802</strain>
    </source>
</reference>
<dbReference type="Proteomes" id="UP000199541">
    <property type="component" value="Unassembled WGS sequence"/>
</dbReference>
<protein>
    <submittedName>
        <fullName evidence="3">Diguanylate cyclase</fullName>
    </submittedName>
    <submittedName>
        <fullName evidence="4">PAS fold</fullName>
    </submittedName>
</protein>
<dbReference type="InterPro" id="IPR035965">
    <property type="entry name" value="PAS-like_dom_sf"/>
</dbReference>
<evidence type="ECO:0000256" key="2">
    <source>
        <dbReference type="SAM" id="Phobius"/>
    </source>
</evidence>
<name>A0AAN4UMM1_9RHOB</name>
<feature type="compositionally biased region" description="Low complexity" evidence="1">
    <location>
        <begin position="523"/>
        <end position="537"/>
    </location>
</feature>
<reference evidence="3" key="1">
    <citation type="journal article" date="2014" name="Int. J. Syst. Evol. Microbiol.">
        <title>Complete genome sequence of Corynebacterium casei LMG S-19264T (=DSM 44701T), isolated from a smear-ripened cheese.</title>
        <authorList>
            <consortium name="US DOE Joint Genome Institute (JGI-PGF)"/>
            <person name="Walter F."/>
            <person name="Albersmeier A."/>
            <person name="Kalinowski J."/>
            <person name="Ruckert C."/>
        </authorList>
    </citation>
    <scope>NUCLEOTIDE SEQUENCE</scope>
    <source>
        <strain evidence="3">CGMCC 1.10859</strain>
    </source>
</reference>
<keyword evidence="2" id="KW-1133">Transmembrane helix</keyword>
<feature type="transmembrane region" description="Helical" evidence="2">
    <location>
        <begin position="12"/>
        <end position="33"/>
    </location>
</feature>
<accession>A0AAN4UMM1</accession>
<proteinExistence type="predicted"/>
<dbReference type="AlphaFoldDB" id="A0AAN4UMM1"/>
<evidence type="ECO:0000313" key="6">
    <source>
        <dbReference type="Proteomes" id="UP000634647"/>
    </source>
</evidence>
<comment type="caution">
    <text evidence="3">The sequence shown here is derived from an EMBL/GenBank/DDBJ whole genome shotgun (WGS) entry which is preliminary data.</text>
</comment>
<evidence type="ECO:0000256" key="1">
    <source>
        <dbReference type="SAM" id="MobiDB-lite"/>
    </source>
</evidence>
<dbReference type="Pfam" id="PF12860">
    <property type="entry name" value="PAS_7"/>
    <property type="match status" value="1"/>
</dbReference>
<dbReference type="Proteomes" id="UP000634647">
    <property type="component" value="Unassembled WGS sequence"/>
</dbReference>
<keyword evidence="2" id="KW-0472">Membrane</keyword>
<organism evidence="3 6">
    <name type="scientific">Allgaiera indica</name>
    <dbReference type="NCBI Taxonomy" id="765699"/>
    <lineage>
        <taxon>Bacteria</taxon>
        <taxon>Pseudomonadati</taxon>
        <taxon>Pseudomonadota</taxon>
        <taxon>Alphaproteobacteria</taxon>
        <taxon>Rhodobacterales</taxon>
        <taxon>Paracoccaceae</taxon>
        <taxon>Allgaiera</taxon>
    </lineage>
</organism>
<dbReference type="RefSeq" id="WP_051646062.1">
    <property type="nucleotide sequence ID" value="NZ_BNAB01000001.1"/>
</dbReference>
<keyword evidence="5" id="KW-1185">Reference proteome</keyword>
<reference evidence="3" key="3">
    <citation type="submission" date="2023-06" db="EMBL/GenBank/DDBJ databases">
        <authorList>
            <person name="Sun Q."/>
            <person name="Zhou Y."/>
        </authorList>
    </citation>
    <scope>NUCLEOTIDE SEQUENCE</scope>
    <source>
        <strain evidence="3">CGMCC 1.10859</strain>
    </source>
</reference>
<keyword evidence="2" id="KW-0812">Transmembrane</keyword>